<keyword evidence="2" id="KW-0472">Membrane</keyword>
<sequence>MHHLPALLPRQDCISCPDPLPCNCAPNQECFRINRDCNTCARNQCVAKEGASDNTSSGGVSKGALAGGVIGALIFFAIAISLFIWYRRKTRLRKAFAANREVKQDVPAPAETVLNRPDPTEKPSRPPTELGTVRMYSGSSSTTIDLDPESQNSSTNPHYHSIRSMSTHSNPFDDNHSIQTTGTEGTNVIPIALVSPDQPHHAPSTRSDPSSTSSGPVRPPRTPDMNLNLDHVNVSHDNLRSGTPYALSTISGISGVSSRNSYMTNASFSSDFLNEAPMIMTPSKGAVRQVLGVVKAEVVRAPGTLSNASSIESLKPPFVGRPSVGSPLASTSFGPADVVKEVDESQEVLDPFSDEHSSTGADFGASPPPTAASFGRGRASLHPHDTMRSDLATDGSQLPWARHDDISSRPSSMYTQAGSVIDIGSATRVNVGLGNLSPPAGSNASSRAQFRTTMGRLVTPPTGSSTGTLQEQQQRALAHAQAQAQAQGLDQNRRISGSSVMSAASTRADSILESFPFVPPSPISDRPIRSPPVSPLAQQSFTAASPTSPLGQHKFTVAPPSPLSQQGFNEDSHTSGNESADSLPAPPNRRTLGLSTASQFSTASSGLGSFPFQIDSGANSEQPPPSAFNGRHRASLDTLAITSELATYPLGFDRDSVQPPKKS</sequence>
<dbReference type="AlphaFoldDB" id="A0A5C3MFX7"/>
<evidence type="ECO:0000313" key="3">
    <source>
        <dbReference type="EMBL" id="TFK43555.1"/>
    </source>
</evidence>
<gene>
    <name evidence="3" type="ORF">BDQ12DRAFT_675169</name>
</gene>
<evidence type="ECO:0000256" key="2">
    <source>
        <dbReference type="SAM" id="Phobius"/>
    </source>
</evidence>
<feature type="region of interest" description="Disordered" evidence="1">
    <location>
        <begin position="522"/>
        <end position="631"/>
    </location>
</feature>
<keyword evidence="2" id="KW-1133">Transmembrane helix</keyword>
<feature type="compositionally biased region" description="Polar residues" evidence="1">
    <location>
        <begin position="536"/>
        <end position="550"/>
    </location>
</feature>
<dbReference type="CDD" id="cd12087">
    <property type="entry name" value="TM_EGFR-like"/>
    <property type="match status" value="1"/>
</dbReference>
<keyword evidence="4" id="KW-1185">Reference proteome</keyword>
<feature type="compositionally biased region" description="Polar residues" evidence="1">
    <location>
        <begin position="137"/>
        <end position="170"/>
    </location>
</feature>
<organism evidence="3 4">
    <name type="scientific">Crucibulum laeve</name>
    <dbReference type="NCBI Taxonomy" id="68775"/>
    <lineage>
        <taxon>Eukaryota</taxon>
        <taxon>Fungi</taxon>
        <taxon>Dikarya</taxon>
        <taxon>Basidiomycota</taxon>
        <taxon>Agaricomycotina</taxon>
        <taxon>Agaricomycetes</taxon>
        <taxon>Agaricomycetidae</taxon>
        <taxon>Agaricales</taxon>
        <taxon>Agaricineae</taxon>
        <taxon>Nidulariaceae</taxon>
        <taxon>Crucibulum</taxon>
    </lineage>
</organism>
<feature type="transmembrane region" description="Helical" evidence="2">
    <location>
        <begin position="64"/>
        <end position="86"/>
    </location>
</feature>
<accession>A0A5C3MFX7</accession>
<feature type="region of interest" description="Disordered" evidence="1">
    <location>
        <begin position="194"/>
        <end position="225"/>
    </location>
</feature>
<proteinExistence type="predicted"/>
<name>A0A5C3MFX7_9AGAR</name>
<feature type="region of interest" description="Disordered" evidence="1">
    <location>
        <begin position="108"/>
        <end position="182"/>
    </location>
</feature>
<evidence type="ECO:0000256" key="1">
    <source>
        <dbReference type="SAM" id="MobiDB-lite"/>
    </source>
</evidence>
<reference evidence="3 4" key="1">
    <citation type="journal article" date="2019" name="Nat. Ecol. Evol.">
        <title>Megaphylogeny resolves global patterns of mushroom evolution.</title>
        <authorList>
            <person name="Varga T."/>
            <person name="Krizsan K."/>
            <person name="Foldi C."/>
            <person name="Dima B."/>
            <person name="Sanchez-Garcia M."/>
            <person name="Sanchez-Ramirez S."/>
            <person name="Szollosi G.J."/>
            <person name="Szarkandi J.G."/>
            <person name="Papp V."/>
            <person name="Albert L."/>
            <person name="Andreopoulos W."/>
            <person name="Angelini C."/>
            <person name="Antonin V."/>
            <person name="Barry K.W."/>
            <person name="Bougher N.L."/>
            <person name="Buchanan P."/>
            <person name="Buyck B."/>
            <person name="Bense V."/>
            <person name="Catcheside P."/>
            <person name="Chovatia M."/>
            <person name="Cooper J."/>
            <person name="Damon W."/>
            <person name="Desjardin D."/>
            <person name="Finy P."/>
            <person name="Geml J."/>
            <person name="Haridas S."/>
            <person name="Hughes K."/>
            <person name="Justo A."/>
            <person name="Karasinski D."/>
            <person name="Kautmanova I."/>
            <person name="Kiss B."/>
            <person name="Kocsube S."/>
            <person name="Kotiranta H."/>
            <person name="LaButti K.M."/>
            <person name="Lechner B.E."/>
            <person name="Liimatainen K."/>
            <person name="Lipzen A."/>
            <person name="Lukacs Z."/>
            <person name="Mihaltcheva S."/>
            <person name="Morgado L.N."/>
            <person name="Niskanen T."/>
            <person name="Noordeloos M.E."/>
            <person name="Ohm R.A."/>
            <person name="Ortiz-Santana B."/>
            <person name="Ovrebo C."/>
            <person name="Racz N."/>
            <person name="Riley R."/>
            <person name="Savchenko A."/>
            <person name="Shiryaev A."/>
            <person name="Soop K."/>
            <person name="Spirin V."/>
            <person name="Szebenyi C."/>
            <person name="Tomsovsky M."/>
            <person name="Tulloss R.E."/>
            <person name="Uehling J."/>
            <person name="Grigoriev I.V."/>
            <person name="Vagvolgyi C."/>
            <person name="Papp T."/>
            <person name="Martin F.M."/>
            <person name="Miettinen O."/>
            <person name="Hibbett D.S."/>
            <person name="Nagy L.G."/>
        </authorList>
    </citation>
    <scope>NUCLEOTIDE SEQUENCE [LARGE SCALE GENOMIC DNA]</scope>
    <source>
        <strain evidence="3 4">CBS 166.37</strain>
    </source>
</reference>
<dbReference type="EMBL" id="ML213591">
    <property type="protein sequence ID" value="TFK43555.1"/>
    <property type="molecule type" value="Genomic_DNA"/>
</dbReference>
<dbReference type="STRING" id="68775.A0A5C3MFX7"/>
<feature type="compositionally biased region" description="Polar residues" evidence="1">
    <location>
        <begin position="563"/>
        <end position="580"/>
    </location>
</feature>
<feature type="compositionally biased region" description="Polar residues" evidence="1">
    <location>
        <begin position="593"/>
        <end position="607"/>
    </location>
</feature>
<dbReference type="Proteomes" id="UP000308652">
    <property type="component" value="Unassembled WGS sequence"/>
</dbReference>
<feature type="compositionally biased region" description="Low complexity" evidence="1">
    <location>
        <begin position="204"/>
        <end position="214"/>
    </location>
</feature>
<keyword evidence="2" id="KW-0812">Transmembrane</keyword>
<protein>
    <recommendedName>
        <fullName evidence="5">Membrane anchor Opy2 N-terminal domain-containing protein</fullName>
    </recommendedName>
</protein>
<dbReference type="OrthoDB" id="2402916at2759"/>
<evidence type="ECO:0000313" key="4">
    <source>
        <dbReference type="Proteomes" id="UP000308652"/>
    </source>
</evidence>
<evidence type="ECO:0008006" key="5">
    <source>
        <dbReference type="Google" id="ProtNLM"/>
    </source>
</evidence>